<dbReference type="Gene3D" id="1.10.260.40">
    <property type="entry name" value="lambda repressor-like DNA-binding domains"/>
    <property type="match status" value="1"/>
</dbReference>
<accession>A0A5B9GMB9</accession>
<evidence type="ECO:0000313" key="3">
    <source>
        <dbReference type="Proteomes" id="UP000287027"/>
    </source>
</evidence>
<dbReference type="SUPFAM" id="SSF47413">
    <property type="entry name" value="lambda repressor-like DNA-binding domains"/>
    <property type="match status" value="1"/>
</dbReference>
<dbReference type="InterPro" id="IPR010982">
    <property type="entry name" value="Lambda_DNA-bd_dom_sf"/>
</dbReference>
<feature type="domain" description="HTH cro/C1-type" evidence="1">
    <location>
        <begin position="34"/>
        <end position="87"/>
    </location>
</feature>
<reference evidence="2 3" key="1">
    <citation type="submission" date="2019-08" db="EMBL/GenBank/DDBJ databases">
        <title>Acetobacter oryzioeni sp. nov., isolated from Korean rice wine vinegar.</title>
        <authorList>
            <person name="Baek J.H."/>
            <person name="Kim K.H."/>
            <person name="Jeon C.O."/>
            <person name="Han D.M."/>
        </authorList>
    </citation>
    <scope>NUCLEOTIDE SEQUENCE [LARGE SCALE GENOMIC DNA]</scope>
    <source>
        <strain evidence="2 3">B6</strain>
        <plasmid evidence="2 3">unnamed1</plasmid>
    </source>
</reference>
<dbReference type="KEGG" id="aoy:EOV40_013350"/>
<dbReference type="AlphaFoldDB" id="A0A5B9GMB9"/>
<dbReference type="Proteomes" id="UP000287027">
    <property type="component" value="Plasmid unnamed1"/>
</dbReference>
<keyword evidence="3" id="KW-1185">Reference proteome</keyword>
<dbReference type="GO" id="GO:0003677">
    <property type="term" value="F:DNA binding"/>
    <property type="evidence" value="ECO:0007669"/>
    <property type="project" value="InterPro"/>
</dbReference>
<dbReference type="Pfam" id="PF01381">
    <property type="entry name" value="HTH_3"/>
    <property type="match status" value="1"/>
</dbReference>
<name>A0A5B9GMB9_9PROT</name>
<geneLocation type="plasmid" evidence="2 3">
    <name>unnamed1</name>
</geneLocation>
<dbReference type="RefSeq" id="WP_116100398.1">
    <property type="nucleotide sequence ID" value="NZ_CP042809.1"/>
</dbReference>
<gene>
    <name evidence="2" type="ORF">EOV40_013350</name>
</gene>
<evidence type="ECO:0000313" key="2">
    <source>
        <dbReference type="EMBL" id="QEE86719.1"/>
    </source>
</evidence>
<dbReference type="PROSITE" id="PS50943">
    <property type="entry name" value="HTH_CROC1"/>
    <property type="match status" value="1"/>
</dbReference>
<organism evidence="2 3">
    <name type="scientific">Acetobacter oryzoeni</name>
    <dbReference type="NCBI Taxonomy" id="2500548"/>
    <lineage>
        <taxon>Bacteria</taxon>
        <taxon>Pseudomonadati</taxon>
        <taxon>Pseudomonadota</taxon>
        <taxon>Alphaproteobacteria</taxon>
        <taxon>Acetobacterales</taxon>
        <taxon>Acetobacteraceae</taxon>
        <taxon>Acetobacter</taxon>
    </lineage>
</organism>
<dbReference type="CDD" id="cd00093">
    <property type="entry name" value="HTH_XRE"/>
    <property type="match status" value="1"/>
</dbReference>
<dbReference type="SMART" id="SM00530">
    <property type="entry name" value="HTH_XRE"/>
    <property type="match status" value="1"/>
</dbReference>
<protein>
    <submittedName>
        <fullName evidence="2">Helix-turn-helix domain-containing protein</fullName>
    </submittedName>
</protein>
<dbReference type="InterPro" id="IPR001387">
    <property type="entry name" value="Cro/C1-type_HTH"/>
</dbReference>
<proteinExistence type="predicted"/>
<dbReference type="EMBL" id="CP042809">
    <property type="protein sequence ID" value="QEE86719.1"/>
    <property type="molecule type" value="Genomic_DNA"/>
</dbReference>
<sequence>MKREHIILPADPADSEDRAVSIEGMERGQRARLIRKTRNDLGLSQVEFASRFRVPVGTLRDWEQARAMAPDFAVAYVRVIGQHPDMVAQAVA</sequence>
<evidence type="ECO:0000259" key="1">
    <source>
        <dbReference type="PROSITE" id="PS50943"/>
    </source>
</evidence>
<keyword evidence="2" id="KW-0614">Plasmid</keyword>